<evidence type="ECO:0000313" key="2">
    <source>
        <dbReference type="EMBL" id="TKA73552.1"/>
    </source>
</evidence>
<evidence type="ECO:0000256" key="1">
    <source>
        <dbReference type="SAM" id="MobiDB-lite"/>
    </source>
</evidence>
<sequence>MAAADVQAPPAEPAPAVPDYLASPNAVFDDQGVQWRYGKAPDYSKTRKVWEEGKKMNHAAGSLPQLVENLVKNWEVEASFKPRLQDWRTIDHENYSFAINGGPPQSAEHMLKVGTYNAIIAPNEYYSPANSDFASSHKTFKRMMPTFAWEVTEVYSGPPKVAFKWRHWGVMKNDYVGFNDKGEKIVAKAHGGPIEIYGVTVATVDDKVRLQAVDTWFDPLDMFRQIAPHGIVNKTVMNRNVDMETALDDESASKVAQPNGVAEASKAKQPKEVTAESTKSEELATSTNGTTTADQAAADPTDVPAAHFANDGVKIAEQHNQEGADVTAPQDIIPKHISNSTGQPADAFVPHQGADTEKSATESNDSETSPAQTLVDAAASHGAAADIDHPESNFHDAHEEQPQADTGAAQEKPATTTTTTTGEAVQEPSADSSSNDLPTRSIYSSSVTGNVEGRLSLGETGDFPDESREIRDAIDEHLEGSAEQVHPHPKEAEESVRPEAGMAVASAAGSEETRMTHEEMSSISGAECPFLMNRE</sequence>
<evidence type="ECO:0008006" key="4">
    <source>
        <dbReference type="Google" id="ProtNLM"/>
    </source>
</evidence>
<dbReference type="Proteomes" id="UP000309340">
    <property type="component" value="Unassembled WGS sequence"/>
</dbReference>
<dbReference type="OrthoDB" id="65445at2759"/>
<dbReference type="Gene3D" id="3.10.450.50">
    <property type="match status" value="1"/>
</dbReference>
<keyword evidence="3" id="KW-1185">Reference proteome</keyword>
<gene>
    <name evidence="2" type="ORF">B0A55_06440</name>
</gene>
<feature type="region of interest" description="Disordered" evidence="1">
    <location>
        <begin position="248"/>
        <end position="297"/>
    </location>
</feature>
<name>A0A4U0XA79_9PEZI</name>
<feature type="compositionally biased region" description="Polar residues" evidence="1">
    <location>
        <begin position="361"/>
        <end position="372"/>
    </location>
</feature>
<dbReference type="InterPro" id="IPR032710">
    <property type="entry name" value="NTF2-like_dom_sf"/>
</dbReference>
<dbReference type="PANTHER" id="PTHR31723:SF10">
    <property type="entry name" value="PATHOGEN-RELATED PROTEIN"/>
    <property type="match status" value="1"/>
</dbReference>
<dbReference type="PANTHER" id="PTHR31723">
    <property type="entry name" value="PATHOGENESIS-RELATED FAMILY PROTEIN"/>
    <property type="match status" value="1"/>
</dbReference>
<feature type="compositionally biased region" description="Basic and acidic residues" evidence="1">
    <location>
        <begin position="511"/>
        <end position="520"/>
    </location>
</feature>
<organism evidence="2 3">
    <name type="scientific">Friedmanniomyces simplex</name>
    <dbReference type="NCBI Taxonomy" id="329884"/>
    <lineage>
        <taxon>Eukaryota</taxon>
        <taxon>Fungi</taxon>
        <taxon>Dikarya</taxon>
        <taxon>Ascomycota</taxon>
        <taxon>Pezizomycotina</taxon>
        <taxon>Dothideomycetes</taxon>
        <taxon>Dothideomycetidae</taxon>
        <taxon>Mycosphaerellales</taxon>
        <taxon>Teratosphaeriaceae</taxon>
        <taxon>Friedmanniomyces</taxon>
    </lineage>
</organism>
<dbReference type="InterPro" id="IPR053218">
    <property type="entry name" value="Pathogen-related_defense"/>
</dbReference>
<reference evidence="2 3" key="1">
    <citation type="submission" date="2017-03" db="EMBL/GenBank/DDBJ databases">
        <title>Genomes of endolithic fungi from Antarctica.</title>
        <authorList>
            <person name="Coleine C."/>
            <person name="Masonjones S."/>
            <person name="Stajich J.E."/>
        </authorList>
    </citation>
    <scope>NUCLEOTIDE SEQUENCE [LARGE SCALE GENOMIC DNA]</scope>
    <source>
        <strain evidence="2 3">CCFEE 5184</strain>
    </source>
</reference>
<evidence type="ECO:0000313" key="3">
    <source>
        <dbReference type="Proteomes" id="UP000309340"/>
    </source>
</evidence>
<proteinExistence type="predicted"/>
<feature type="compositionally biased region" description="Polar residues" evidence="1">
    <location>
        <begin position="429"/>
        <end position="449"/>
    </location>
</feature>
<protein>
    <recommendedName>
        <fullName evidence="4">Pathogen-related protein</fullName>
    </recommendedName>
</protein>
<feature type="compositionally biased region" description="Basic and acidic residues" evidence="1">
    <location>
        <begin position="465"/>
        <end position="497"/>
    </location>
</feature>
<dbReference type="AlphaFoldDB" id="A0A4U0XA79"/>
<feature type="compositionally biased region" description="Basic and acidic residues" evidence="1">
    <location>
        <begin position="386"/>
        <end position="401"/>
    </location>
</feature>
<feature type="region of interest" description="Disordered" evidence="1">
    <location>
        <begin position="334"/>
        <end position="535"/>
    </location>
</feature>
<feature type="compositionally biased region" description="Basic and acidic residues" evidence="1">
    <location>
        <begin position="265"/>
        <end position="282"/>
    </location>
</feature>
<comment type="caution">
    <text evidence="2">The sequence shown here is derived from an EMBL/GenBank/DDBJ whole genome shotgun (WGS) entry which is preliminary data.</text>
</comment>
<dbReference type="EMBL" id="NAJQ01000260">
    <property type="protein sequence ID" value="TKA73552.1"/>
    <property type="molecule type" value="Genomic_DNA"/>
</dbReference>
<dbReference type="SUPFAM" id="SSF54427">
    <property type="entry name" value="NTF2-like"/>
    <property type="match status" value="1"/>
</dbReference>
<accession>A0A4U0XA79</accession>